<gene>
    <name evidence="2" type="ORF">IRJ41_006208</name>
</gene>
<evidence type="ECO:0000259" key="1">
    <source>
        <dbReference type="Pfam" id="PF24764"/>
    </source>
</evidence>
<evidence type="ECO:0000313" key="2">
    <source>
        <dbReference type="EMBL" id="KAI7805372.1"/>
    </source>
</evidence>
<dbReference type="EMBL" id="JAFHDT010000009">
    <property type="protein sequence ID" value="KAI7805372.1"/>
    <property type="molecule type" value="Genomic_DNA"/>
</dbReference>
<organism evidence="2 3">
    <name type="scientific">Triplophysa rosa</name>
    <name type="common">Cave loach</name>
    <dbReference type="NCBI Taxonomy" id="992332"/>
    <lineage>
        <taxon>Eukaryota</taxon>
        <taxon>Metazoa</taxon>
        <taxon>Chordata</taxon>
        <taxon>Craniata</taxon>
        <taxon>Vertebrata</taxon>
        <taxon>Euteleostomi</taxon>
        <taxon>Actinopterygii</taxon>
        <taxon>Neopterygii</taxon>
        <taxon>Teleostei</taxon>
        <taxon>Ostariophysi</taxon>
        <taxon>Cypriniformes</taxon>
        <taxon>Nemacheilidae</taxon>
        <taxon>Triplophysa</taxon>
    </lineage>
</organism>
<dbReference type="AlphaFoldDB" id="A0A9W7WNB5"/>
<protein>
    <recommendedName>
        <fullName evidence="1">Integrase core domain-containing protein</fullName>
    </recommendedName>
</protein>
<name>A0A9W7WNB5_TRIRA</name>
<dbReference type="Proteomes" id="UP001059041">
    <property type="component" value="Linkage Group LG9"/>
</dbReference>
<comment type="caution">
    <text evidence="2">The sequence shown here is derived from an EMBL/GenBank/DDBJ whole genome shotgun (WGS) entry which is preliminary data.</text>
</comment>
<proteinExistence type="predicted"/>
<sequence length="123" mass="14116">MGQTAGNIAKFFGVCERTIRYRMSQNGLRVNDLFSALEDAELDALVEDTLRCNPNAGYKMMFGYLSAQGVCVQRIRVQESMRRVDLQGVLMRSLQLNPRRRRKYSVPGPNSLWHIDGNHKLIR</sequence>
<feature type="domain" description="Integrase core" evidence="1">
    <location>
        <begin position="104"/>
        <end position="123"/>
    </location>
</feature>
<reference evidence="2" key="1">
    <citation type="submission" date="2021-02" db="EMBL/GenBank/DDBJ databases">
        <title>Comparative genomics reveals that relaxation of natural selection precedes convergent phenotypic evolution of cavefish.</title>
        <authorList>
            <person name="Peng Z."/>
        </authorList>
    </citation>
    <scope>NUCLEOTIDE SEQUENCE</scope>
    <source>
        <tissue evidence="2">Muscle</tissue>
    </source>
</reference>
<dbReference type="PANTHER" id="PTHR46791">
    <property type="entry name" value="EXPRESSED PROTEIN"/>
    <property type="match status" value="1"/>
</dbReference>
<dbReference type="InterPro" id="IPR058913">
    <property type="entry name" value="Integrase_dom_put"/>
</dbReference>
<dbReference type="PANTHER" id="PTHR46791:SF4">
    <property type="match status" value="1"/>
</dbReference>
<keyword evidence="3" id="KW-1185">Reference proteome</keyword>
<dbReference type="Pfam" id="PF24764">
    <property type="entry name" value="rva_4"/>
    <property type="match status" value="1"/>
</dbReference>
<accession>A0A9W7WNB5</accession>
<evidence type="ECO:0000313" key="3">
    <source>
        <dbReference type="Proteomes" id="UP001059041"/>
    </source>
</evidence>